<accession>E9DEX2</accession>
<gene>
    <name evidence="1" type="ORF">CPSG_08372</name>
</gene>
<organism evidence="2">
    <name type="scientific">Coccidioides posadasii (strain RMSCC 757 / Silveira)</name>
    <name type="common">Valley fever fungus</name>
    <dbReference type="NCBI Taxonomy" id="443226"/>
    <lineage>
        <taxon>Eukaryota</taxon>
        <taxon>Fungi</taxon>
        <taxon>Dikarya</taxon>
        <taxon>Ascomycota</taxon>
        <taxon>Pezizomycotina</taxon>
        <taxon>Eurotiomycetes</taxon>
        <taxon>Eurotiomycetidae</taxon>
        <taxon>Onygenales</taxon>
        <taxon>Onygenaceae</taxon>
        <taxon>Coccidioides</taxon>
    </lineage>
</organism>
<dbReference type="VEuPathDB" id="FungiDB:CPSG_08372"/>
<evidence type="ECO:0000313" key="1">
    <source>
        <dbReference type="EMBL" id="EFW15184.1"/>
    </source>
</evidence>
<protein>
    <submittedName>
        <fullName evidence="1">Uncharacterized protein</fullName>
    </submittedName>
</protein>
<reference evidence="2" key="1">
    <citation type="journal article" date="2010" name="Genome Res.">
        <title>Population genomic sequencing of Coccidioides fungi reveals recent hybridization and transposon control.</title>
        <authorList>
            <person name="Neafsey D.E."/>
            <person name="Barker B.M."/>
            <person name="Sharpton T.J."/>
            <person name="Stajich J.E."/>
            <person name="Park D.J."/>
            <person name="Whiston E."/>
            <person name="Hung C.-Y."/>
            <person name="McMahan C."/>
            <person name="White J."/>
            <person name="Sykes S."/>
            <person name="Heiman D."/>
            <person name="Young S."/>
            <person name="Zeng Q."/>
            <person name="Abouelleil A."/>
            <person name="Aftuck L."/>
            <person name="Bessette D."/>
            <person name="Brown A."/>
            <person name="FitzGerald M."/>
            <person name="Lui A."/>
            <person name="Macdonald J.P."/>
            <person name="Priest M."/>
            <person name="Orbach M.J."/>
            <person name="Galgiani J.N."/>
            <person name="Kirkland T.N."/>
            <person name="Cole G.T."/>
            <person name="Birren B.W."/>
            <person name="Henn M.R."/>
            <person name="Taylor J.W."/>
            <person name="Rounsley S.D."/>
        </authorList>
    </citation>
    <scope>NUCLEOTIDE SEQUENCE [LARGE SCALE GENOMIC DNA]</scope>
    <source>
        <strain evidence="2">RMSCC 757 / Silveira</strain>
    </source>
</reference>
<dbReference type="AlphaFoldDB" id="E9DEX2"/>
<evidence type="ECO:0000313" key="2">
    <source>
        <dbReference type="Proteomes" id="UP000002497"/>
    </source>
</evidence>
<reference evidence="2" key="2">
    <citation type="submission" date="2010-03" db="EMBL/GenBank/DDBJ databases">
        <title>The genome sequence of Coccidioides posadasii strain Silveira.</title>
        <authorList>
            <consortium name="The Broad Institute Genome Sequencing Center for Infectious Disease"/>
            <person name="Neafsey D."/>
            <person name="Orbach M."/>
            <person name="Henn M.R."/>
            <person name="Cole G.T."/>
            <person name="Galgiani J."/>
            <person name="Gardner M.J."/>
            <person name="Kirkland T.N."/>
            <person name="Taylor J.W."/>
            <person name="Young S.K."/>
            <person name="Zeng Q."/>
            <person name="Koehrsen M."/>
            <person name="Alvarado L."/>
            <person name="Berlin A."/>
            <person name="Borenstein D."/>
            <person name="Chapman S.B."/>
            <person name="Chen Z."/>
            <person name="Engels R."/>
            <person name="Freedman E."/>
            <person name="Gellesch M."/>
            <person name="Goldberg J."/>
            <person name="Griggs A."/>
            <person name="Gujja S."/>
            <person name="Heilman E."/>
            <person name="Heiman D."/>
            <person name="Howarth C."/>
            <person name="Jen D."/>
            <person name="Larson L."/>
            <person name="Mehta T."/>
            <person name="Neiman D."/>
            <person name="Park D."/>
            <person name="Pearson M."/>
            <person name="Richards J."/>
            <person name="Roberts A."/>
            <person name="Saif S."/>
            <person name="Shea T."/>
            <person name="Shenoy N."/>
            <person name="Sisk P."/>
            <person name="Stolte C."/>
            <person name="Sykes S."/>
            <person name="Walk T."/>
            <person name="White J."/>
            <person name="Yandava C."/>
            <person name="Haas B."/>
            <person name="Nusbaum C."/>
            <person name="Birren B."/>
        </authorList>
    </citation>
    <scope>NUCLEOTIDE SEQUENCE [LARGE SCALE GENOMIC DNA]</scope>
    <source>
        <strain evidence="2">RMSCC 757 / Silveira</strain>
    </source>
</reference>
<proteinExistence type="predicted"/>
<keyword evidence="2" id="KW-1185">Reference proteome</keyword>
<name>E9DEX2_COCPS</name>
<dbReference type="Proteomes" id="UP000002497">
    <property type="component" value="Unassembled WGS sequence"/>
</dbReference>
<dbReference type="EMBL" id="GL636502">
    <property type="protein sequence ID" value="EFW15184.1"/>
    <property type="molecule type" value="Genomic_DNA"/>
</dbReference>
<dbReference type="HOGENOM" id="CLU_2223032_0_0_1"/>
<sequence>MWLNTVEGDVFNLKSLKIGRSEVIVGAKNSIDTKIVVCKLSIYLQYGFSYPSAPGRNPNTGSRACRSMKAVSNAENIWEYTPSTEPPFGSGDAPYLFLGYVYWPSH</sequence>